<dbReference type="PIRSF" id="PIRSF028139">
    <property type="entry name" value="DOPA-diox_rel_Mll2280"/>
    <property type="match status" value="1"/>
</dbReference>
<evidence type="ECO:0000313" key="1">
    <source>
        <dbReference type="EMBL" id="AZV80492.1"/>
    </source>
</evidence>
<accession>A0A3T0N959</accession>
<dbReference type="Proteomes" id="UP000283063">
    <property type="component" value="Chromosome"/>
</dbReference>
<dbReference type="EMBL" id="CP033219">
    <property type="protein sequence ID" value="AZV80492.1"/>
    <property type="molecule type" value="Genomic_DNA"/>
</dbReference>
<protein>
    <submittedName>
        <fullName evidence="1">4,5-dioxygenase</fullName>
    </submittedName>
</protein>
<dbReference type="SUPFAM" id="SSF143410">
    <property type="entry name" value="DOPA-like"/>
    <property type="match status" value="1"/>
</dbReference>
<dbReference type="GO" id="GO:0051213">
    <property type="term" value="F:dioxygenase activity"/>
    <property type="evidence" value="ECO:0007669"/>
    <property type="project" value="UniProtKB-KW"/>
</dbReference>
<dbReference type="InterPro" id="IPR014980">
    <property type="entry name" value="DOPA_dioxygen"/>
</dbReference>
<dbReference type="PANTHER" id="PTHR36423">
    <property type="entry name" value="AFR070WP"/>
    <property type="match status" value="1"/>
</dbReference>
<dbReference type="Gene3D" id="3.30.70.1240">
    <property type="entry name" value="DOPA-like domains"/>
    <property type="match status" value="1"/>
</dbReference>
<keyword evidence="2" id="KW-1185">Reference proteome</keyword>
<name>A0A3T0N959_9RHOB</name>
<organism evidence="1 2">
    <name type="scientific">Parasedimentitalea marina</name>
    <dbReference type="NCBI Taxonomy" id="2483033"/>
    <lineage>
        <taxon>Bacteria</taxon>
        <taxon>Pseudomonadati</taxon>
        <taxon>Pseudomonadota</taxon>
        <taxon>Alphaproteobacteria</taxon>
        <taxon>Rhodobacterales</taxon>
        <taxon>Paracoccaceae</taxon>
        <taxon>Parasedimentitalea</taxon>
    </lineage>
</organism>
<dbReference type="OrthoDB" id="572228at2"/>
<sequence>MSQITSYHAHVYFDAETVEQARALCQTAASTFDVQMGRVHEKPVGPHPMWSCQLLATPDQFSQLLPWLALNRDGLIVFSHPETGDHLTDHLDHGIWLGTGLDLDLSLFG</sequence>
<dbReference type="InterPro" id="IPR023389">
    <property type="entry name" value="DOPA-like_sf"/>
</dbReference>
<proteinExistence type="predicted"/>
<keyword evidence="1" id="KW-0560">Oxidoreductase</keyword>
<reference evidence="1 2" key="1">
    <citation type="submission" date="2018-10" db="EMBL/GenBank/DDBJ databases">
        <title>Parasedimentitalea marina sp. nov., a psychrophilic bacterium isolated from deep seawater of the New Britain Trench.</title>
        <authorList>
            <person name="Cao J."/>
        </authorList>
    </citation>
    <scope>NUCLEOTIDE SEQUENCE [LARGE SCALE GENOMIC DNA]</scope>
    <source>
        <strain evidence="1 2">W43</strain>
    </source>
</reference>
<dbReference type="Pfam" id="PF08883">
    <property type="entry name" value="DOPA_dioxygen"/>
    <property type="match status" value="1"/>
</dbReference>
<dbReference type="KEGG" id="sedi:EBB79_15190"/>
<evidence type="ECO:0000313" key="2">
    <source>
        <dbReference type="Proteomes" id="UP000283063"/>
    </source>
</evidence>
<gene>
    <name evidence="1" type="ORF">EBB79_15190</name>
</gene>
<dbReference type="AlphaFoldDB" id="A0A3T0N959"/>
<dbReference type="PANTHER" id="PTHR36423:SF2">
    <property type="entry name" value="AFR070WP"/>
    <property type="match status" value="1"/>
</dbReference>
<keyword evidence="1" id="KW-0223">Dioxygenase</keyword>